<organism evidence="1 2">
    <name type="scientific">Stylosanthes scabra</name>
    <dbReference type="NCBI Taxonomy" id="79078"/>
    <lineage>
        <taxon>Eukaryota</taxon>
        <taxon>Viridiplantae</taxon>
        <taxon>Streptophyta</taxon>
        <taxon>Embryophyta</taxon>
        <taxon>Tracheophyta</taxon>
        <taxon>Spermatophyta</taxon>
        <taxon>Magnoliopsida</taxon>
        <taxon>eudicotyledons</taxon>
        <taxon>Gunneridae</taxon>
        <taxon>Pentapetalae</taxon>
        <taxon>rosids</taxon>
        <taxon>fabids</taxon>
        <taxon>Fabales</taxon>
        <taxon>Fabaceae</taxon>
        <taxon>Papilionoideae</taxon>
        <taxon>50 kb inversion clade</taxon>
        <taxon>dalbergioids sensu lato</taxon>
        <taxon>Dalbergieae</taxon>
        <taxon>Pterocarpus clade</taxon>
        <taxon>Stylosanthes</taxon>
    </lineage>
</organism>
<gene>
    <name evidence="1" type="ORF">PIB30_024905</name>
</gene>
<reference evidence="1 2" key="1">
    <citation type="journal article" date="2023" name="Plants (Basel)">
        <title>Bridging the Gap: Combining Genomics and Transcriptomics Approaches to Understand Stylosanthes scabra, an Orphan Legume from the Brazilian Caatinga.</title>
        <authorList>
            <person name="Ferreira-Neto J.R.C."/>
            <person name="da Silva M.D."/>
            <person name="Binneck E."/>
            <person name="de Melo N.F."/>
            <person name="da Silva R.H."/>
            <person name="de Melo A.L.T.M."/>
            <person name="Pandolfi V."/>
            <person name="Bustamante F.O."/>
            <person name="Brasileiro-Vidal A.C."/>
            <person name="Benko-Iseppon A.M."/>
        </authorList>
    </citation>
    <scope>NUCLEOTIDE SEQUENCE [LARGE SCALE GENOMIC DNA]</scope>
    <source>
        <tissue evidence="1">Leaves</tissue>
    </source>
</reference>
<protein>
    <submittedName>
        <fullName evidence="1">Uncharacterized protein</fullName>
    </submittedName>
</protein>
<comment type="caution">
    <text evidence="1">The sequence shown here is derived from an EMBL/GenBank/DDBJ whole genome shotgun (WGS) entry which is preliminary data.</text>
</comment>
<dbReference type="Proteomes" id="UP001341840">
    <property type="component" value="Unassembled WGS sequence"/>
</dbReference>
<evidence type="ECO:0000313" key="2">
    <source>
        <dbReference type="Proteomes" id="UP001341840"/>
    </source>
</evidence>
<accession>A0ABU6S9M9</accession>
<evidence type="ECO:0000313" key="1">
    <source>
        <dbReference type="EMBL" id="MED6133072.1"/>
    </source>
</evidence>
<keyword evidence="2" id="KW-1185">Reference proteome</keyword>
<proteinExistence type="predicted"/>
<dbReference type="EMBL" id="JASCZI010060505">
    <property type="protein sequence ID" value="MED6133072.1"/>
    <property type="molecule type" value="Genomic_DNA"/>
</dbReference>
<name>A0ABU6S9M9_9FABA</name>
<sequence>MEMCQAIQGEQIKNRGRIPGNCNCTNRDYEHPIAARRTICNYRSSSSAFALTFFLLYGCNHCSSLTVAKAPAWSSSATSKPERVITLIGARCIVATAGSFSIEPAKLITGCPRFPSSKAAENAGDG</sequence>